<name>L1IUR6_GUITC</name>
<dbReference type="Proteomes" id="UP000011087">
    <property type="component" value="Unassembled WGS sequence"/>
</dbReference>
<dbReference type="RefSeq" id="XP_005826565.1">
    <property type="nucleotide sequence ID" value="XM_005826508.1"/>
</dbReference>
<dbReference type="AlphaFoldDB" id="L1IUR6"/>
<dbReference type="STRING" id="905079.L1IUR6"/>
<gene>
    <name evidence="3" type="ORF">GUITHDRAFT_143369</name>
</gene>
<keyword evidence="2" id="KW-0732">Signal</keyword>
<accession>L1IUR6</accession>
<dbReference type="KEGG" id="gtt:GUITHDRAFT_143369"/>
<dbReference type="EnsemblProtists" id="EKX39585">
    <property type="protein sequence ID" value="EKX39585"/>
    <property type="gene ID" value="GUITHDRAFT_143369"/>
</dbReference>
<evidence type="ECO:0000313" key="3">
    <source>
        <dbReference type="EMBL" id="EKX39585.1"/>
    </source>
</evidence>
<evidence type="ECO:0000313" key="5">
    <source>
        <dbReference type="Proteomes" id="UP000011087"/>
    </source>
</evidence>
<reference evidence="4" key="3">
    <citation type="submission" date="2016-03" db="UniProtKB">
        <authorList>
            <consortium name="EnsemblProtists"/>
        </authorList>
    </citation>
    <scope>IDENTIFICATION</scope>
</reference>
<protein>
    <recommendedName>
        <fullName evidence="6">Glutamine cyclotransferase</fullName>
    </recommendedName>
</protein>
<proteinExistence type="predicted"/>
<dbReference type="GO" id="GO:0016603">
    <property type="term" value="F:glutaminyl-peptide cyclotransferase activity"/>
    <property type="evidence" value="ECO:0007669"/>
    <property type="project" value="InterPro"/>
</dbReference>
<dbReference type="InterPro" id="IPR007788">
    <property type="entry name" value="QCT"/>
</dbReference>
<keyword evidence="5" id="KW-1185">Reference proteome</keyword>
<dbReference type="Pfam" id="PF05096">
    <property type="entry name" value="Glu_cyclase_2"/>
    <property type="match status" value="1"/>
</dbReference>
<dbReference type="OMA" id="YKDHEVH"/>
<dbReference type="eggNOG" id="ENOG502QUQC">
    <property type="taxonomic scope" value="Eukaryota"/>
</dbReference>
<sequence>MYVFASLIFVGVAYMTIQNEEDAGRQSSMASPNTSASRGRSEWGNGGQERQQREDEEERGNKLQDRLLRYKIIETHPHDARAFTQGLEFLAGKFIESTGIKSSLREVEIKTGRVLRQHNLASQHFGEGCTVFKGKVYQLTWKTKTAFVYDIETFQELNTFTYDTDGWGITNNGKELIMSDGSDKLFFRDPKTFELTRVLNVVDPTNKQNIDKLNELEFIHGEIFANIWFQDRIARIDPTTGHAHGEDVLNGIAYDENRDRLWVTGKLWPNLFEIELV</sequence>
<feature type="compositionally biased region" description="Polar residues" evidence="1">
    <location>
        <begin position="25"/>
        <end position="38"/>
    </location>
</feature>
<feature type="signal peptide" evidence="2">
    <location>
        <begin position="1"/>
        <end position="15"/>
    </location>
</feature>
<dbReference type="SUPFAM" id="SSF63825">
    <property type="entry name" value="YWTD domain"/>
    <property type="match status" value="1"/>
</dbReference>
<reference evidence="3 5" key="1">
    <citation type="journal article" date="2012" name="Nature">
        <title>Algal genomes reveal evolutionary mosaicism and the fate of nucleomorphs.</title>
        <authorList>
            <consortium name="DOE Joint Genome Institute"/>
            <person name="Curtis B.A."/>
            <person name="Tanifuji G."/>
            <person name="Burki F."/>
            <person name="Gruber A."/>
            <person name="Irimia M."/>
            <person name="Maruyama S."/>
            <person name="Arias M.C."/>
            <person name="Ball S.G."/>
            <person name="Gile G.H."/>
            <person name="Hirakawa Y."/>
            <person name="Hopkins J.F."/>
            <person name="Kuo A."/>
            <person name="Rensing S.A."/>
            <person name="Schmutz J."/>
            <person name="Symeonidi A."/>
            <person name="Elias M."/>
            <person name="Eveleigh R.J."/>
            <person name="Herman E.K."/>
            <person name="Klute M.J."/>
            <person name="Nakayama T."/>
            <person name="Obornik M."/>
            <person name="Reyes-Prieto A."/>
            <person name="Armbrust E.V."/>
            <person name="Aves S.J."/>
            <person name="Beiko R.G."/>
            <person name="Coutinho P."/>
            <person name="Dacks J.B."/>
            <person name="Durnford D.G."/>
            <person name="Fast N.M."/>
            <person name="Green B.R."/>
            <person name="Grisdale C.J."/>
            <person name="Hempel F."/>
            <person name="Henrissat B."/>
            <person name="Hoppner M.P."/>
            <person name="Ishida K."/>
            <person name="Kim E."/>
            <person name="Koreny L."/>
            <person name="Kroth P.G."/>
            <person name="Liu Y."/>
            <person name="Malik S.B."/>
            <person name="Maier U.G."/>
            <person name="McRose D."/>
            <person name="Mock T."/>
            <person name="Neilson J.A."/>
            <person name="Onodera N.T."/>
            <person name="Poole A.M."/>
            <person name="Pritham E.J."/>
            <person name="Richards T.A."/>
            <person name="Rocap G."/>
            <person name="Roy S.W."/>
            <person name="Sarai C."/>
            <person name="Schaack S."/>
            <person name="Shirato S."/>
            <person name="Slamovits C.H."/>
            <person name="Spencer D.F."/>
            <person name="Suzuki S."/>
            <person name="Worden A.Z."/>
            <person name="Zauner S."/>
            <person name="Barry K."/>
            <person name="Bell C."/>
            <person name="Bharti A.K."/>
            <person name="Crow J.A."/>
            <person name="Grimwood J."/>
            <person name="Kramer R."/>
            <person name="Lindquist E."/>
            <person name="Lucas S."/>
            <person name="Salamov A."/>
            <person name="McFadden G.I."/>
            <person name="Lane C.E."/>
            <person name="Keeling P.J."/>
            <person name="Gray M.W."/>
            <person name="Grigoriev I.V."/>
            <person name="Archibald J.M."/>
        </authorList>
    </citation>
    <scope>NUCLEOTIDE SEQUENCE</scope>
    <source>
        <strain evidence="3 5">CCMP2712</strain>
    </source>
</reference>
<feature type="chain" id="PRO_5011944443" description="Glutamine cyclotransferase" evidence="2">
    <location>
        <begin position="16"/>
        <end position="277"/>
    </location>
</feature>
<reference evidence="5" key="2">
    <citation type="submission" date="2012-11" db="EMBL/GenBank/DDBJ databases">
        <authorList>
            <person name="Kuo A."/>
            <person name="Curtis B.A."/>
            <person name="Tanifuji G."/>
            <person name="Burki F."/>
            <person name="Gruber A."/>
            <person name="Irimia M."/>
            <person name="Maruyama S."/>
            <person name="Arias M.C."/>
            <person name="Ball S.G."/>
            <person name="Gile G.H."/>
            <person name="Hirakawa Y."/>
            <person name="Hopkins J.F."/>
            <person name="Rensing S.A."/>
            <person name="Schmutz J."/>
            <person name="Symeonidi A."/>
            <person name="Elias M."/>
            <person name="Eveleigh R.J."/>
            <person name="Herman E.K."/>
            <person name="Klute M.J."/>
            <person name="Nakayama T."/>
            <person name="Obornik M."/>
            <person name="Reyes-Prieto A."/>
            <person name="Armbrust E.V."/>
            <person name="Aves S.J."/>
            <person name="Beiko R.G."/>
            <person name="Coutinho P."/>
            <person name="Dacks J.B."/>
            <person name="Durnford D.G."/>
            <person name="Fast N.M."/>
            <person name="Green B.R."/>
            <person name="Grisdale C."/>
            <person name="Hempe F."/>
            <person name="Henrissat B."/>
            <person name="Hoppner M.P."/>
            <person name="Ishida K.-I."/>
            <person name="Kim E."/>
            <person name="Koreny L."/>
            <person name="Kroth P.G."/>
            <person name="Liu Y."/>
            <person name="Malik S.-B."/>
            <person name="Maier U.G."/>
            <person name="McRose D."/>
            <person name="Mock T."/>
            <person name="Neilson J.A."/>
            <person name="Onodera N.T."/>
            <person name="Poole A.M."/>
            <person name="Pritham E.J."/>
            <person name="Richards T.A."/>
            <person name="Rocap G."/>
            <person name="Roy S.W."/>
            <person name="Sarai C."/>
            <person name="Schaack S."/>
            <person name="Shirato S."/>
            <person name="Slamovits C.H."/>
            <person name="Spencer D.F."/>
            <person name="Suzuki S."/>
            <person name="Worden A.Z."/>
            <person name="Zauner S."/>
            <person name="Barry K."/>
            <person name="Bell C."/>
            <person name="Bharti A.K."/>
            <person name="Crow J.A."/>
            <person name="Grimwood J."/>
            <person name="Kramer R."/>
            <person name="Lindquist E."/>
            <person name="Lucas S."/>
            <person name="Salamov A."/>
            <person name="McFadden G.I."/>
            <person name="Lane C.E."/>
            <person name="Keeling P.J."/>
            <person name="Gray M.W."/>
            <person name="Grigoriev I.V."/>
            <person name="Archibald J.M."/>
        </authorList>
    </citation>
    <scope>NUCLEOTIDE SEQUENCE</scope>
    <source>
        <strain evidence="5">CCMP2712</strain>
    </source>
</reference>
<evidence type="ECO:0000313" key="4">
    <source>
        <dbReference type="EnsemblProtists" id="EKX39585"/>
    </source>
</evidence>
<dbReference type="OrthoDB" id="409395at2759"/>
<dbReference type="EMBL" id="JH993038">
    <property type="protein sequence ID" value="EKX39585.1"/>
    <property type="molecule type" value="Genomic_DNA"/>
</dbReference>
<organism evidence="3">
    <name type="scientific">Guillardia theta (strain CCMP2712)</name>
    <name type="common">Cryptophyte</name>
    <dbReference type="NCBI Taxonomy" id="905079"/>
    <lineage>
        <taxon>Eukaryota</taxon>
        <taxon>Cryptophyceae</taxon>
        <taxon>Pyrenomonadales</taxon>
        <taxon>Geminigeraceae</taxon>
        <taxon>Guillardia</taxon>
    </lineage>
</organism>
<evidence type="ECO:0000256" key="1">
    <source>
        <dbReference type="SAM" id="MobiDB-lite"/>
    </source>
</evidence>
<evidence type="ECO:0000256" key="2">
    <source>
        <dbReference type="SAM" id="SignalP"/>
    </source>
</evidence>
<dbReference type="GeneID" id="17296310"/>
<feature type="region of interest" description="Disordered" evidence="1">
    <location>
        <begin position="21"/>
        <end position="61"/>
    </location>
</feature>
<dbReference type="PANTHER" id="PTHR31270">
    <property type="entry name" value="GLUTAMINYL-PEPTIDE CYCLOTRANSFERASE"/>
    <property type="match status" value="1"/>
</dbReference>
<dbReference type="PaxDb" id="55529-EKX39585"/>
<evidence type="ECO:0008006" key="6">
    <source>
        <dbReference type="Google" id="ProtNLM"/>
    </source>
</evidence>
<dbReference type="HOGENOM" id="CLU_060272_2_2_1"/>
<dbReference type="PANTHER" id="PTHR31270:SF1">
    <property type="entry name" value="GLUTAMINYL-PEPTIDE CYCLOTRANSFERASE"/>
    <property type="match status" value="1"/>
</dbReference>